<feature type="transmembrane region" description="Helical" evidence="5">
    <location>
        <begin position="127"/>
        <end position="158"/>
    </location>
</feature>
<dbReference type="PANTHER" id="PTHR30371:SF0">
    <property type="entry name" value="SEC-INDEPENDENT PROTEIN TRANSLOCASE PROTEIN TATC, CHLOROPLASTIC-RELATED"/>
    <property type="match status" value="1"/>
</dbReference>
<feature type="transmembrane region" description="Helical" evidence="5">
    <location>
        <begin position="820"/>
        <end position="846"/>
    </location>
</feature>
<dbReference type="AlphaFoldDB" id="A0ABD5WA11"/>
<organism evidence="6 7">
    <name type="scientific">Halobaculum lipolyticum</name>
    <dbReference type="NCBI Taxonomy" id="3032001"/>
    <lineage>
        <taxon>Archaea</taxon>
        <taxon>Methanobacteriati</taxon>
        <taxon>Methanobacteriota</taxon>
        <taxon>Stenosarchaea group</taxon>
        <taxon>Halobacteria</taxon>
        <taxon>Halobacteriales</taxon>
        <taxon>Haloferacaceae</taxon>
        <taxon>Halobaculum</taxon>
    </lineage>
</organism>
<evidence type="ECO:0000256" key="1">
    <source>
        <dbReference type="ARBA" id="ARBA00004141"/>
    </source>
</evidence>
<comment type="subcellular location">
    <subcellularLocation>
        <location evidence="5">Cell membrane</location>
        <topology evidence="5">Multi-pass membrane protein</topology>
    </subcellularLocation>
    <subcellularLocation>
        <location evidence="1">Membrane</location>
        <topology evidence="1">Multi-pass membrane protein</topology>
    </subcellularLocation>
</comment>
<evidence type="ECO:0000256" key="5">
    <source>
        <dbReference type="HAMAP-Rule" id="MF_00902"/>
    </source>
</evidence>
<feature type="transmembrane region" description="Helical" evidence="5">
    <location>
        <begin position="178"/>
        <end position="202"/>
    </location>
</feature>
<dbReference type="GO" id="GO:0043953">
    <property type="term" value="P:protein transport by the Tat complex"/>
    <property type="evidence" value="ECO:0007669"/>
    <property type="project" value="UniProtKB-UniRule"/>
</dbReference>
<evidence type="ECO:0000313" key="7">
    <source>
        <dbReference type="Proteomes" id="UP001596461"/>
    </source>
</evidence>
<keyword evidence="4 5" id="KW-0472">Membrane</keyword>
<keyword evidence="3 5" id="KW-1133">Transmembrane helix</keyword>
<feature type="transmembrane region" description="Helical" evidence="5">
    <location>
        <begin position="84"/>
        <end position="106"/>
    </location>
</feature>
<dbReference type="GeneID" id="81125001"/>
<dbReference type="HAMAP" id="MF_00902">
    <property type="entry name" value="TatC"/>
    <property type="match status" value="1"/>
</dbReference>
<feature type="transmembrane region" description="Helical" evidence="5">
    <location>
        <begin position="275"/>
        <end position="295"/>
    </location>
</feature>
<dbReference type="GO" id="GO:0033281">
    <property type="term" value="C:TAT protein transport complex"/>
    <property type="evidence" value="ECO:0007669"/>
    <property type="project" value="UniProtKB-UniRule"/>
</dbReference>
<dbReference type="RefSeq" id="WP_284033082.1">
    <property type="nucleotide sequence ID" value="NZ_CP126154.1"/>
</dbReference>
<feature type="transmembrane region" description="Helical" evidence="5">
    <location>
        <begin position="34"/>
        <end position="53"/>
    </location>
</feature>
<gene>
    <name evidence="5" type="primary">tatC</name>
    <name evidence="6" type="ORF">ACFQL9_10510</name>
</gene>
<evidence type="ECO:0000313" key="6">
    <source>
        <dbReference type="EMBL" id="MFC7070072.1"/>
    </source>
</evidence>
<proteinExistence type="inferred from homology"/>
<sequence length="924" mass="97476">MSSALDEDTQRALAEGRETAGAMLRSAQKDLQKVFIVFLVGFMGTFYALRLYVWDFLKTVTRAQLSDAAGQEVEIIAQTPFDVILLQAKIGLIVGIVVAIPPLLYFSRDALRERGAWPQAPVARWKLAVILVAAAGLFAVGVAYGYLVFFPFMFAFLANNALSAGIQPTYSIVKWAQFIALLTFSFGFAAQMPLLITALSYAEIVPYETFREKWRHAVVAIFVFGAVFSPPDPFTQVMWAAPLLLLYGASLYFAKIVVTAKRGSERIDLAATARLRWNALTGVAVAVAAAVFLFYTRGGAAAVNGLLARTNLTDYRILVDLPTPVVVGIAAGAGVAAALVALAYFVYAELDATAGVVGDPGDPGAIDLLALDADGVRAAPPEAFAGMTEPEALEAASTAMDAGNPEKARAILDRFDEVEATGETGDPADDGAAATAAGPTRDLFAGDAGLVRSVRRGVGFVDWRGRFGSLWNVLLGIAGVVGAVGYVLVERPALADSILTEYGTSSGAILASLGVSGTAALATFVAGGLSLAALLGLLLALYFAYAAGTDPTAVDVEALTADQVRRAPDAVFGGVSERRANFLADRAASAGDSEKARAVLDRYDEFQSAQAAAAETDAAGGGPSVPGAADDVGSRASRAGGTFLEGLTDGERDEDDIGGYYDDLAFVANSLRSRLFFLVSVFGVTLAGVFAFLYLGGIGTVRENFVNRIPAEVVGENAENFGVIVLHPVEALIFEVKISTIAGVVAVLPFLAYFAWPALRDRGFVRGRRQVIFGWLAALLVGFVGGLALGYNVIAPTVISWLVGDALQAGMVISYRISDFAWLVFFTTLGIGFLADIPVLMVLLNTAGISYQAMRSRWREVTVGILLAAALFTPADVFTMFLVTIPLMAAYGIGLLILWVLTLGGRRNLGKPTVDLVRDSKPGA</sequence>
<dbReference type="InterPro" id="IPR002033">
    <property type="entry name" value="TatC"/>
</dbReference>
<dbReference type="EMBL" id="JBHTAH010000008">
    <property type="protein sequence ID" value="MFC7070072.1"/>
    <property type="molecule type" value="Genomic_DNA"/>
</dbReference>
<comment type="similarity">
    <text evidence="5">Belongs to the TatC family.</text>
</comment>
<feature type="transmembrane region" description="Helical" evidence="5">
    <location>
        <begin position="858"/>
        <end position="875"/>
    </location>
</feature>
<dbReference type="GO" id="GO:0008320">
    <property type="term" value="F:protein transmembrane transporter activity"/>
    <property type="evidence" value="ECO:0007669"/>
    <property type="project" value="UniProtKB-UniRule"/>
</dbReference>
<dbReference type="Proteomes" id="UP001596461">
    <property type="component" value="Unassembled WGS sequence"/>
</dbReference>
<comment type="function">
    <text evidence="5">Part of the twin-arginine translocation (Tat) system that transports large folded proteins containing a characteristic twin-arginine motif in their signal peptide across membranes.</text>
</comment>
<comment type="caution">
    <text evidence="6">The sequence shown here is derived from an EMBL/GenBank/DDBJ whole genome shotgun (WGS) entry which is preliminary data.</text>
</comment>
<dbReference type="PRINTS" id="PR01840">
    <property type="entry name" value="TATCFAMILY"/>
</dbReference>
<feature type="transmembrane region" description="Helical" evidence="5">
    <location>
        <begin position="237"/>
        <end position="254"/>
    </location>
</feature>
<dbReference type="PANTHER" id="PTHR30371">
    <property type="entry name" value="SEC-INDEPENDENT PROTEIN TRANSLOCASE PROTEIN TATC"/>
    <property type="match status" value="1"/>
</dbReference>
<feature type="transmembrane region" description="Helical" evidence="5">
    <location>
        <begin position="509"/>
        <end position="542"/>
    </location>
</feature>
<name>A0ABD5WA11_9EURY</name>
<comment type="caution">
    <text evidence="5">Lacks conserved residue(s) required for the propagation of feature annotation.</text>
</comment>
<feature type="transmembrane region" description="Helical" evidence="5">
    <location>
        <begin position="325"/>
        <end position="347"/>
    </location>
</feature>
<reference evidence="6 7" key="1">
    <citation type="journal article" date="2019" name="Int. J. Syst. Evol. Microbiol.">
        <title>The Global Catalogue of Microorganisms (GCM) 10K type strain sequencing project: providing services to taxonomists for standard genome sequencing and annotation.</title>
        <authorList>
            <consortium name="The Broad Institute Genomics Platform"/>
            <consortium name="The Broad Institute Genome Sequencing Center for Infectious Disease"/>
            <person name="Wu L."/>
            <person name="Ma J."/>
        </authorList>
    </citation>
    <scope>NUCLEOTIDE SEQUENCE [LARGE SCALE GENOMIC DNA]</scope>
    <source>
        <strain evidence="6 7">DT31</strain>
    </source>
</reference>
<feature type="transmembrane region" description="Helical" evidence="5">
    <location>
        <begin position="881"/>
        <end position="901"/>
    </location>
</feature>
<accession>A0ABD5WA11</accession>
<evidence type="ECO:0000256" key="3">
    <source>
        <dbReference type="ARBA" id="ARBA00022989"/>
    </source>
</evidence>
<keyword evidence="5" id="KW-0813">Transport</keyword>
<keyword evidence="7" id="KW-1185">Reference proteome</keyword>
<dbReference type="Pfam" id="PF00902">
    <property type="entry name" value="TatC"/>
    <property type="match status" value="2"/>
</dbReference>
<feature type="transmembrane region" description="Helical" evidence="5">
    <location>
        <begin position="470"/>
        <end position="489"/>
    </location>
</feature>
<feature type="transmembrane region" description="Helical" evidence="5">
    <location>
        <begin position="214"/>
        <end position="231"/>
    </location>
</feature>
<feature type="transmembrane region" description="Helical" evidence="5">
    <location>
        <begin position="675"/>
        <end position="695"/>
    </location>
</feature>
<evidence type="ECO:0000256" key="2">
    <source>
        <dbReference type="ARBA" id="ARBA00022692"/>
    </source>
</evidence>
<keyword evidence="5" id="KW-1003">Cell membrane</keyword>
<comment type="subunit">
    <text evidence="5">Forms a complex with TatA.</text>
</comment>
<evidence type="ECO:0000256" key="4">
    <source>
        <dbReference type="ARBA" id="ARBA00023136"/>
    </source>
</evidence>
<protein>
    <recommendedName>
        <fullName evidence="5">Sec-independent protein translocase protein TatC</fullName>
    </recommendedName>
</protein>
<keyword evidence="2 5" id="KW-0812">Transmembrane</keyword>
<keyword evidence="5" id="KW-0811">Translocation</keyword>
<feature type="transmembrane region" description="Helical" evidence="5">
    <location>
        <begin position="738"/>
        <end position="759"/>
    </location>
</feature>
<keyword evidence="5" id="KW-0653">Protein transport</keyword>
<feature type="transmembrane region" description="Helical" evidence="5">
    <location>
        <begin position="771"/>
        <end position="794"/>
    </location>
</feature>